<keyword evidence="8" id="KW-1185">Reference proteome</keyword>
<dbReference type="OrthoDB" id="277398at2759"/>
<evidence type="ECO:0000256" key="4">
    <source>
        <dbReference type="ARBA" id="ARBA00023163"/>
    </source>
</evidence>
<evidence type="ECO:0000256" key="2">
    <source>
        <dbReference type="ARBA" id="ARBA00009430"/>
    </source>
</evidence>
<name>A0A8X6HYQ4_TRICU</name>
<evidence type="ECO:0000256" key="1">
    <source>
        <dbReference type="ARBA" id="ARBA00004604"/>
    </source>
</evidence>
<evidence type="ECO:0000313" key="8">
    <source>
        <dbReference type="Proteomes" id="UP000887116"/>
    </source>
</evidence>
<comment type="caution">
    <text evidence="7">The sequence shown here is derived from an EMBL/GenBank/DDBJ whole genome shotgun (WGS) entry which is preliminary data.</text>
</comment>
<keyword evidence="6" id="KW-1133">Transmembrane helix</keyword>
<reference evidence="7" key="1">
    <citation type="submission" date="2020-07" db="EMBL/GenBank/DDBJ databases">
        <title>Multicomponent nature underlies the extraordinary mechanical properties of spider dragline silk.</title>
        <authorList>
            <person name="Kono N."/>
            <person name="Nakamura H."/>
            <person name="Mori M."/>
            <person name="Yoshida Y."/>
            <person name="Ohtoshi R."/>
            <person name="Malay A.D."/>
            <person name="Moran D.A.P."/>
            <person name="Tomita M."/>
            <person name="Numata K."/>
            <person name="Arakawa K."/>
        </authorList>
    </citation>
    <scope>NUCLEOTIDE SEQUENCE</scope>
</reference>
<accession>A0A8X6HYQ4</accession>
<feature type="transmembrane region" description="Helical" evidence="6">
    <location>
        <begin position="284"/>
        <end position="305"/>
    </location>
</feature>
<organism evidence="7 8">
    <name type="scientific">Trichonephila clavata</name>
    <name type="common">Joro spider</name>
    <name type="synonym">Nephila clavata</name>
    <dbReference type="NCBI Taxonomy" id="2740835"/>
    <lineage>
        <taxon>Eukaryota</taxon>
        <taxon>Metazoa</taxon>
        <taxon>Ecdysozoa</taxon>
        <taxon>Arthropoda</taxon>
        <taxon>Chelicerata</taxon>
        <taxon>Arachnida</taxon>
        <taxon>Araneae</taxon>
        <taxon>Araneomorphae</taxon>
        <taxon>Entelegynae</taxon>
        <taxon>Araneoidea</taxon>
        <taxon>Nephilidae</taxon>
        <taxon>Trichonephila</taxon>
    </lineage>
</organism>
<sequence>MNTNSNKQPRFECFKKADDDKIGCDAERKLIANNGRLNYIGLSNTPLLKHFVGVRCKSTGKIKLFDSVLFHLKPDVKMNVYDIQSNTTPKTYWEDLNDLTKNFGTKTRKRAMETAMKCSVDKSDKESLTFKDLPELSTPDSSLPDNSQQHIDYLPPQNQDASCVEDVFDINCIISPEEDVSLAVEVENLLAAPPDVIAERKLSFCISVREHFDGAGAIKAKYLLYYDYLIKFQRLKYADIKRRDPAPHIPEPYKQNMLIKFTLLSTNEKGKETRNFPTTMKDKLVSYIFVLALFIYDFKVNINLISKDLNLSLKKLITIAQALGCHVSARKSSKLDEKYAELKLPLFVLMPKYVKKVSRK</sequence>
<keyword evidence="5" id="KW-0539">Nucleus</keyword>
<evidence type="ECO:0000256" key="3">
    <source>
        <dbReference type="ARBA" id="ARBA00022478"/>
    </source>
</evidence>
<comment type="similarity">
    <text evidence="2">Belongs to the eukaryotic RPA49/POLR1E RNA polymerase subunit family.</text>
</comment>
<keyword evidence="6" id="KW-0472">Membrane</keyword>
<dbReference type="GO" id="GO:0003677">
    <property type="term" value="F:DNA binding"/>
    <property type="evidence" value="ECO:0007669"/>
    <property type="project" value="InterPro"/>
</dbReference>
<dbReference type="GO" id="GO:0006351">
    <property type="term" value="P:DNA-templated transcription"/>
    <property type="evidence" value="ECO:0007669"/>
    <property type="project" value="InterPro"/>
</dbReference>
<dbReference type="GO" id="GO:0005730">
    <property type="term" value="C:nucleolus"/>
    <property type="evidence" value="ECO:0007669"/>
    <property type="project" value="UniProtKB-SubCell"/>
</dbReference>
<keyword evidence="3 7" id="KW-0240">DNA-directed RNA polymerase</keyword>
<dbReference type="EMBL" id="BMAO01026751">
    <property type="protein sequence ID" value="GFR12184.1"/>
    <property type="molecule type" value="Genomic_DNA"/>
</dbReference>
<protein>
    <submittedName>
        <fullName evidence="7">DNA-directed RNA polymerase I subunit RPA49</fullName>
    </submittedName>
</protein>
<gene>
    <name evidence="7" type="primary">POLR1E</name>
    <name evidence="7" type="ORF">TNCT_624361</name>
</gene>
<dbReference type="InterPro" id="IPR009668">
    <property type="entry name" value="RNA_pol-assoc_fac_A49-like"/>
</dbReference>
<comment type="subcellular location">
    <subcellularLocation>
        <location evidence="1">Nucleus</location>
        <location evidence="1">Nucleolus</location>
    </subcellularLocation>
</comment>
<keyword evidence="4" id="KW-0804">Transcription</keyword>
<dbReference type="GO" id="GO:0000428">
    <property type="term" value="C:DNA-directed RNA polymerase complex"/>
    <property type="evidence" value="ECO:0007669"/>
    <property type="project" value="UniProtKB-KW"/>
</dbReference>
<keyword evidence="6" id="KW-0812">Transmembrane</keyword>
<evidence type="ECO:0000313" key="7">
    <source>
        <dbReference type="EMBL" id="GFR12184.1"/>
    </source>
</evidence>
<dbReference type="AlphaFoldDB" id="A0A8X6HYQ4"/>
<dbReference type="PANTHER" id="PTHR14440">
    <property type="entry name" value="DNA-DIRECTED RNA POLYMERASE I SUBUNIT RPA49"/>
    <property type="match status" value="1"/>
</dbReference>
<proteinExistence type="inferred from homology"/>
<evidence type="ECO:0000256" key="6">
    <source>
        <dbReference type="SAM" id="Phobius"/>
    </source>
</evidence>
<dbReference type="Pfam" id="PF06870">
    <property type="entry name" value="RNA_pol_I_A49"/>
    <property type="match status" value="1"/>
</dbReference>
<evidence type="ECO:0000256" key="5">
    <source>
        <dbReference type="ARBA" id="ARBA00023242"/>
    </source>
</evidence>
<dbReference type="Proteomes" id="UP000887116">
    <property type="component" value="Unassembled WGS sequence"/>
</dbReference>